<evidence type="ECO:0000256" key="6">
    <source>
        <dbReference type="ARBA" id="ARBA00031723"/>
    </source>
</evidence>
<comment type="function">
    <text evidence="1">This subunit may be involved in monitoring complementarity of crRNA and target RNA.</text>
</comment>
<sequence>MTQDIQFGKNKSELLFSDIADHKAQKIKSSKDVNKTTQIRKFYDELVMWNDRVQQATDKQEKYQELVPFIKMLKAKVAYAKGRKYVNSDFSDVFDCVIDQIKDVETLRDAKLFMEAVIGYCKLYELE</sequence>
<evidence type="ECO:0000256" key="2">
    <source>
        <dbReference type="ARBA" id="ARBA00006896"/>
    </source>
</evidence>
<comment type="caution">
    <text evidence="7">The sequence shown here is derived from an EMBL/GenBank/DDBJ whole genome shotgun (WGS) entry which is preliminary data.</text>
</comment>
<dbReference type="Proteomes" id="UP001589769">
    <property type="component" value="Unassembled WGS sequence"/>
</dbReference>
<accession>A0ABV6HV64</accession>
<keyword evidence="5" id="KW-0051">Antiviral defense</keyword>
<evidence type="ECO:0000313" key="8">
    <source>
        <dbReference type="Proteomes" id="UP001589769"/>
    </source>
</evidence>
<protein>
    <recommendedName>
        <fullName evidence="3">CRISPR system Cms protein Csm2</fullName>
    </recommendedName>
    <alternativeName>
        <fullName evidence="6">CRISPR type III A-associated protein Csm2</fullName>
    </alternativeName>
</protein>
<dbReference type="NCBIfam" id="TIGR01870">
    <property type="entry name" value="cas_TM1810_Csm2"/>
    <property type="match status" value="1"/>
</dbReference>
<keyword evidence="8" id="KW-1185">Reference proteome</keyword>
<reference evidence="7 8" key="1">
    <citation type="submission" date="2024-09" db="EMBL/GenBank/DDBJ databases">
        <authorList>
            <person name="Sun Q."/>
            <person name="Mori K."/>
        </authorList>
    </citation>
    <scope>NUCLEOTIDE SEQUENCE [LARGE SCALE GENOMIC DNA]</scope>
    <source>
        <strain evidence="7 8">CCM 7538</strain>
    </source>
</reference>
<name>A0ABV6HV64_9PAST</name>
<dbReference type="Pfam" id="PF03750">
    <property type="entry name" value="Csm2_III-A"/>
    <property type="match status" value="1"/>
</dbReference>
<dbReference type="EMBL" id="JBHLWA010000017">
    <property type="protein sequence ID" value="MFC0322772.1"/>
    <property type="molecule type" value="Genomic_DNA"/>
</dbReference>
<evidence type="ECO:0000256" key="3">
    <source>
        <dbReference type="ARBA" id="ARBA00016118"/>
    </source>
</evidence>
<evidence type="ECO:0000313" key="7">
    <source>
        <dbReference type="EMBL" id="MFC0322772.1"/>
    </source>
</evidence>
<comment type="similarity">
    <text evidence="2">Belongs to the CRISPR-associated Csm2 family.</text>
</comment>
<gene>
    <name evidence="7" type="primary">csm2</name>
    <name evidence="7" type="ORF">ACFFHT_04240</name>
</gene>
<proteinExistence type="inferred from homology"/>
<evidence type="ECO:0000256" key="1">
    <source>
        <dbReference type="ARBA" id="ARBA00003640"/>
    </source>
</evidence>
<dbReference type="RefSeq" id="WP_382373775.1">
    <property type="nucleotide sequence ID" value="NZ_JBHLWA010000017.1"/>
</dbReference>
<evidence type="ECO:0000256" key="5">
    <source>
        <dbReference type="ARBA" id="ARBA00023118"/>
    </source>
</evidence>
<keyword evidence="4" id="KW-0694">RNA-binding</keyword>
<evidence type="ECO:0000256" key="4">
    <source>
        <dbReference type="ARBA" id="ARBA00022884"/>
    </source>
</evidence>
<dbReference type="InterPro" id="IPR010149">
    <property type="entry name" value="CRISPR-assoc_prot_Csm2_III-A"/>
</dbReference>
<organism evidence="7 8">
    <name type="scientific">Gallibacterium melopsittaci</name>
    <dbReference type="NCBI Taxonomy" id="516063"/>
    <lineage>
        <taxon>Bacteria</taxon>
        <taxon>Pseudomonadati</taxon>
        <taxon>Pseudomonadota</taxon>
        <taxon>Gammaproteobacteria</taxon>
        <taxon>Pasteurellales</taxon>
        <taxon>Pasteurellaceae</taxon>
        <taxon>Gallibacterium</taxon>
    </lineage>
</organism>